<feature type="domain" description="LysM" evidence="7">
    <location>
        <begin position="8"/>
        <end position="38"/>
    </location>
</feature>
<dbReference type="InterPro" id="IPR000172">
    <property type="entry name" value="GMC_OxRdtase_N"/>
</dbReference>
<organism evidence="9 10">
    <name type="scientific">Ectobacillus funiculus</name>
    <dbReference type="NCBI Taxonomy" id="137993"/>
    <lineage>
        <taxon>Bacteria</taxon>
        <taxon>Bacillati</taxon>
        <taxon>Bacillota</taxon>
        <taxon>Bacilli</taxon>
        <taxon>Bacillales</taxon>
        <taxon>Bacillaceae</taxon>
        <taxon>Ectobacillus</taxon>
    </lineage>
</organism>
<keyword evidence="3" id="KW-0285">Flavoprotein</keyword>
<keyword evidence="4" id="KW-0274">FAD</keyword>
<dbReference type="InterPro" id="IPR007867">
    <property type="entry name" value="GMC_OxRtase_C"/>
</dbReference>
<keyword evidence="10" id="KW-1185">Reference proteome</keyword>
<dbReference type="Proteomes" id="UP001589609">
    <property type="component" value="Unassembled WGS sequence"/>
</dbReference>
<evidence type="ECO:0000259" key="8">
    <source>
        <dbReference type="Pfam" id="PF05199"/>
    </source>
</evidence>
<dbReference type="InterPro" id="IPR036188">
    <property type="entry name" value="FAD/NAD-bd_sf"/>
</dbReference>
<dbReference type="Pfam" id="PF01476">
    <property type="entry name" value="LysM"/>
    <property type="match status" value="1"/>
</dbReference>
<sequence>MLEIIIAQKNDTLRTLADQYHIELQTLLDANSHIEFPDQEITDMEVRIPVQLTSPQTPPVCYPEMPAAYLNHWIPLTPLEKMAAEEYDALVVGSGAGGSAALYRLCAQWQNKGKKVGMIEAGGLLLPTHAQNVPTLEVERFQQYFLSPNISTPIGWELPEFPGARLVFALGGRTLFWSAVCPRMNEAEFKDWPISFEDLLEYYNKAEEVLKVTQEFTEDSLLTDIIIDRLHKSGFPQAMHVPIATDVSQAKFGKVHSDVFFSSISFLAKSLNIHPFDLSVHSRAVQVIVENNRVTGVKVLTWGGKTYIIRAKNVILSTSTLETPRILLNSGIEGKAIGHYLVNHAFLEVNGELNRFEFPENLGNLGILVPQTAEIPYQLQMYGRGGAFFYHERRVPLREKIPVYLQGFGRVESRYENKVTLHPMKRDIFGVPKINVNFSYSQKDLELINYIQEKMKQALQGMRVSIQPGTEICLRPPGLDYHEMGTCRMGEDPETSVTNKYGQVHNISGLFVADNSVLPHSGAANPTLTTIALAFHTADYITRK</sequence>
<feature type="domain" description="Glucose-methanol-choline oxidoreductase C-terminal" evidence="8">
    <location>
        <begin position="416"/>
        <end position="534"/>
    </location>
</feature>
<protein>
    <submittedName>
        <fullName evidence="9">GMC oxidoreductase</fullName>
    </submittedName>
</protein>
<comment type="cofactor">
    <cofactor evidence="1">
        <name>FAD</name>
        <dbReference type="ChEBI" id="CHEBI:57692"/>
    </cofactor>
</comment>
<evidence type="ECO:0000256" key="5">
    <source>
        <dbReference type="ARBA" id="ARBA00023002"/>
    </source>
</evidence>
<keyword evidence="5" id="KW-0560">Oxidoreductase</keyword>
<accession>A0ABV5WLU2</accession>
<feature type="domain" description="Glucose-methanol-choline oxidoreductase N-terminal" evidence="6">
    <location>
        <begin position="88"/>
        <end position="344"/>
    </location>
</feature>
<gene>
    <name evidence="9" type="ORF">ACFFMS_23795</name>
</gene>
<evidence type="ECO:0000256" key="2">
    <source>
        <dbReference type="ARBA" id="ARBA00010790"/>
    </source>
</evidence>
<dbReference type="PANTHER" id="PTHR42784:SF1">
    <property type="entry name" value="PYRANOSE 2-OXIDASE"/>
    <property type="match status" value="1"/>
</dbReference>
<dbReference type="PANTHER" id="PTHR42784">
    <property type="entry name" value="PYRANOSE 2-OXIDASE"/>
    <property type="match status" value="1"/>
</dbReference>
<comment type="caution">
    <text evidence="9">The sequence shown here is derived from an EMBL/GenBank/DDBJ whole genome shotgun (WGS) entry which is preliminary data.</text>
</comment>
<evidence type="ECO:0000313" key="9">
    <source>
        <dbReference type="EMBL" id="MFB9761276.1"/>
    </source>
</evidence>
<dbReference type="Pfam" id="PF00732">
    <property type="entry name" value="GMC_oxred_N"/>
    <property type="match status" value="1"/>
</dbReference>
<dbReference type="SUPFAM" id="SSF51905">
    <property type="entry name" value="FAD/NAD(P)-binding domain"/>
    <property type="match status" value="1"/>
</dbReference>
<comment type="similarity">
    <text evidence="2">Belongs to the GMC oxidoreductase family.</text>
</comment>
<evidence type="ECO:0000256" key="1">
    <source>
        <dbReference type="ARBA" id="ARBA00001974"/>
    </source>
</evidence>
<evidence type="ECO:0000256" key="4">
    <source>
        <dbReference type="ARBA" id="ARBA00022827"/>
    </source>
</evidence>
<dbReference type="InterPro" id="IPR018392">
    <property type="entry name" value="LysM"/>
</dbReference>
<dbReference type="Gene3D" id="3.50.50.60">
    <property type="entry name" value="FAD/NAD(P)-binding domain"/>
    <property type="match status" value="2"/>
</dbReference>
<dbReference type="EMBL" id="JBHMAF010000189">
    <property type="protein sequence ID" value="MFB9761276.1"/>
    <property type="molecule type" value="Genomic_DNA"/>
</dbReference>
<proteinExistence type="inferred from homology"/>
<reference evidence="9 10" key="1">
    <citation type="submission" date="2024-09" db="EMBL/GenBank/DDBJ databases">
        <authorList>
            <person name="Sun Q."/>
            <person name="Mori K."/>
        </authorList>
    </citation>
    <scope>NUCLEOTIDE SEQUENCE [LARGE SCALE GENOMIC DNA]</scope>
    <source>
        <strain evidence="9 10">JCM 11201</strain>
    </source>
</reference>
<evidence type="ECO:0000313" key="10">
    <source>
        <dbReference type="Proteomes" id="UP001589609"/>
    </source>
</evidence>
<dbReference type="RefSeq" id="WP_379951467.1">
    <property type="nucleotide sequence ID" value="NZ_JBHMAF010000189.1"/>
</dbReference>
<evidence type="ECO:0000259" key="7">
    <source>
        <dbReference type="Pfam" id="PF01476"/>
    </source>
</evidence>
<evidence type="ECO:0000259" key="6">
    <source>
        <dbReference type="Pfam" id="PF00732"/>
    </source>
</evidence>
<dbReference type="SUPFAM" id="SSF54373">
    <property type="entry name" value="FAD-linked reductases, C-terminal domain"/>
    <property type="match status" value="1"/>
</dbReference>
<name>A0ABV5WLU2_9BACI</name>
<dbReference type="Pfam" id="PF05199">
    <property type="entry name" value="GMC_oxred_C"/>
    <property type="match status" value="1"/>
</dbReference>
<dbReference type="InterPro" id="IPR051473">
    <property type="entry name" value="P2Ox-like"/>
</dbReference>
<evidence type="ECO:0000256" key="3">
    <source>
        <dbReference type="ARBA" id="ARBA00022630"/>
    </source>
</evidence>